<feature type="region of interest" description="Disordered" evidence="5">
    <location>
        <begin position="212"/>
        <end position="263"/>
    </location>
</feature>
<accession>A0AA41VNV0</accession>
<evidence type="ECO:0000259" key="6">
    <source>
        <dbReference type="PROSITE" id="PS51294"/>
    </source>
</evidence>
<dbReference type="InterPro" id="IPR001005">
    <property type="entry name" value="SANT/Myb"/>
</dbReference>
<gene>
    <name evidence="7" type="ORF">MKW94_007175</name>
</gene>
<evidence type="ECO:0000256" key="4">
    <source>
        <dbReference type="ARBA" id="ARBA00023242"/>
    </source>
</evidence>
<keyword evidence="4" id="KW-0539">Nucleus</keyword>
<protein>
    <recommendedName>
        <fullName evidence="6">HTH myb-type domain-containing protein</fullName>
    </recommendedName>
</protein>
<dbReference type="Pfam" id="PF00249">
    <property type="entry name" value="Myb_DNA-binding"/>
    <property type="match status" value="1"/>
</dbReference>
<dbReference type="AlphaFoldDB" id="A0AA41VNV0"/>
<dbReference type="InterPro" id="IPR017930">
    <property type="entry name" value="Myb_dom"/>
</dbReference>
<feature type="compositionally biased region" description="Basic and acidic residues" evidence="5">
    <location>
        <begin position="115"/>
        <end position="125"/>
    </location>
</feature>
<keyword evidence="2" id="KW-0805">Transcription regulation</keyword>
<sequence>MDEDIEMIGGGGNDERMLEWENGLPNESELTPLSQILVPPELTLAFSITPEPCRSMGDVIRASERTILRLCGRQDPFPCSSSNLELFPSRLPLVYGEEDVQEHELTPRTPAMDDTESRKIQKNDYNEDVEVDSSLRMLNSSNADNQSAGTSKRPRLVWTPPLHKRFVEVVTHLGVKNAVPKTIMQLMNVEGLTRENVASHLQKYRLYLKRNQGEGPSTSDNSLFSPSILKSTGSGRMPPSTTQAPAPAPPAQLEQPPTPPLPQMSYGGVPLLPISALGMGLGQNDQVGVKAGNSAGVGYPGYKFHHYNISKDQQRDRPGITFDSMLHPHVSNTDR</sequence>
<dbReference type="Gene3D" id="1.10.10.60">
    <property type="entry name" value="Homeodomain-like"/>
    <property type="match status" value="1"/>
</dbReference>
<evidence type="ECO:0000256" key="2">
    <source>
        <dbReference type="ARBA" id="ARBA00023015"/>
    </source>
</evidence>
<name>A0AA41VNV0_PAPNU</name>
<evidence type="ECO:0000313" key="8">
    <source>
        <dbReference type="Proteomes" id="UP001177140"/>
    </source>
</evidence>
<dbReference type="PANTHER" id="PTHR31442:SF21">
    <property type="entry name" value="TRANSCRIPTION FACTOR BOA-RELATED"/>
    <property type="match status" value="1"/>
</dbReference>
<dbReference type="GO" id="GO:0005634">
    <property type="term" value="C:nucleus"/>
    <property type="evidence" value="ECO:0007669"/>
    <property type="project" value="UniProtKB-SubCell"/>
</dbReference>
<keyword evidence="3" id="KW-0804">Transcription</keyword>
<dbReference type="InterPro" id="IPR006447">
    <property type="entry name" value="Myb_dom_plants"/>
</dbReference>
<dbReference type="PROSITE" id="PS51294">
    <property type="entry name" value="HTH_MYB"/>
    <property type="match status" value="1"/>
</dbReference>
<comment type="subcellular location">
    <subcellularLocation>
        <location evidence="1">Nucleus</location>
    </subcellularLocation>
</comment>
<dbReference type="NCBIfam" id="TIGR01557">
    <property type="entry name" value="myb_SHAQKYF"/>
    <property type="match status" value="1"/>
</dbReference>
<evidence type="ECO:0000256" key="1">
    <source>
        <dbReference type="ARBA" id="ARBA00004123"/>
    </source>
</evidence>
<proteinExistence type="predicted"/>
<dbReference type="EMBL" id="JAJJMA010258984">
    <property type="protein sequence ID" value="MCL7044528.1"/>
    <property type="molecule type" value="Genomic_DNA"/>
</dbReference>
<dbReference type="InterPro" id="IPR044841">
    <property type="entry name" value="LUX/BOA-like"/>
</dbReference>
<comment type="caution">
    <text evidence="7">The sequence shown here is derived from an EMBL/GenBank/DDBJ whole genome shotgun (WGS) entry which is preliminary data.</text>
</comment>
<feature type="region of interest" description="Disordered" evidence="5">
    <location>
        <begin position="312"/>
        <end position="335"/>
    </location>
</feature>
<dbReference type="GO" id="GO:0003700">
    <property type="term" value="F:DNA-binding transcription factor activity"/>
    <property type="evidence" value="ECO:0007669"/>
    <property type="project" value="InterPro"/>
</dbReference>
<dbReference type="FunFam" id="1.10.10.60:FF:000007">
    <property type="entry name" value="Two-component response regulator"/>
    <property type="match status" value="1"/>
</dbReference>
<dbReference type="PANTHER" id="PTHR31442">
    <property type="entry name" value="HOMEODOMAIN-LIKE SUPERFAMILY PROTEIN-RELATED"/>
    <property type="match status" value="1"/>
</dbReference>
<keyword evidence="8" id="KW-1185">Reference proteome</keyword>
<evidence type="ECO:0000313" key="7">
    <source>
        <dbReference type="EMBL" id="MCL7044528.1"/>
    </source>
</evidence>
<feature type="compositionally biased region" description="Pro residues" evidence="5">
    <location>
        <begin position="246"/>
        <end position="262"/>
    </location>
</feature>
<feature type="domain" description="HTH myb-type" evidence="6">
    <location>
        <begin position="150"/>
        <end position="209"/>
    </location>
</feature>
<feature type="region of interest" description="Disordered" evidence="5">
    <location>
        <begin position="99"/>
        <end position="126"/>
    </location>
</feature>
<reference evidence="7" key="1">
    <citation type="submission" date="2022-03" db="EMBL/GenBank/DDBJ databases">
        <title>A functionally conserved STORR gene fusion in Papaver species that diverged 16.8 million years ago.</title>
        <authorList>
            <person name="Catania T."/>
        </authorList>
    </citation>
    <scope>NUCLEOTIDE SEQUENCE</scope>
    <source>
        <strain evidence="7">S-191538</strain>
    </source>
</reference>
<organism evidence="7 8">
    <name type="scientific">Papaver nudicaule</name>
    <name type="common">Iceland poppy</name>
    <dbReference type="NCBI Taxonomy" id="74823"/>
    <lineage>
        <taxon>Eukaryota</taxon>
        <taxon>Viridiplantae</taxon>
        <taxon>Streptophyta</taxon>
        <taxon>Embryophyta</taxon>
        <taxon>Tracheophyta</taxon>
        <taxon>Spermatophyta</taxon>
        <taxon>Magnoliopsida</taxon>
        <taxon>Ranunculales</taxon>
        <taxon>Papaveraceae</taxon>
        <taxon>Papaveroideae</taxon>
        <taxon>Papaver</taxon>
    </lineage>
</organism>
<dbReference type="SUPFAM" id="SSF46689">
    <property type="entry name" value="Homeodomain-like"/>
    <property type="match status" value="1"/>
</dbReference>
<dbReference type="Proteomes" id="UP001177140">
    <property type="component" value="Unassembled WGS sequence"/>
</dbReference>
<evidence type="ECO:0000256" key="3">
    <source>
        <dbReference type="ARBA" id="ARBA00023163"/>
    </source>
</evidence>
<dbReference type="GO" id="GO:0003677">
    <property type="term" value="F:DNA binding"/>
    <property type="evidence" value="ECO:0007669"/>
    <property type="project" value="InterPro"/>
</dbReference>
<dbReference type="InterPro" id="IPR009057">
    <property type="entry name" value="Homeodomain-like_sf"/>
</dbReference>
<feature type="compositionally biased region" description="Polar residues" evidence="5">
    <location>
        <begin position="214"/>
        <end position="234"/>
    </location>
</feature>
<evidence type="ECO:0000256" key="5">
    <source>
        <dbReference type="SAM" id="MobiDB-lite"/>
    </source>
</evidence>